<dbReference type="Gene3D" id="2.130.10.10">
    <property type="entry name" value="YVTN repeat-like/Quinoprotein amine dehydrogenase"/>
    <property type="match status" value="1"/>
</dbReference>
<dbReference type="InterPro" id="IPR051923">
    <property type="entry name" value="Glycosyl_Hydrolase_39"/>
</dbReference>
<dbReference type="EMBL" id="BMLI01000001">
    <property type="protein sequence ID" value="GGM90128.1"/>
    <property type="molecule type" value="Genomic_DNA"/>
</dbReference>
<dbReference type="Proteomes" id="UP000632339">
    <property type="component" value="Unassembled WGS sequence"/>
</dbReference>
<dbReference type="PANTHER" id="PTHR12631">
    <property type="entry name" value="ALPHA-L-IDURONIDASE"/>
    <property type="match status" value="1"/>
</dbReference>
<accession>A0ABQ2HU64</accession>
<reference evidence="6" key="1">
    <citation type="journal article" date="2019" name="Int. J. Syst. Evol. Microbiol.">
        <title>The Global Catalogue of Microorganisms (GCM) 10K type strain sequencing project: providing services to taxonomists for standard genome sequencing and annotation.</title>
        <authorList>
            <consortium name="The Broad Institute Genomics Platform"/>
            <consortium name="The Broad Institute Genome Sequencing Center for Infectious Disease"/>
            <person name="Wu L."/>
            <person name="Ma J."/>
        </authorList>
    </citation>
    <scope>NUCLEOTIDE SEQUENCE [LARGE SCALE GENOMIC DNA]</scope>
    <source>
        <strain evidence="6">CGMCC 1.6375</strain>
    </source>
</reference>
<keyword evidence="2" id="KW-0378">Hydrolase</keyword>
<gene>
    <name evidence="5" type="ORF">GCM10010967_23800</name>
</gene>
<dbReference type="InterPro" id="IPR015943">
    <property type="entry name" value="WD40/YVTN_repeat-like_dom_sf"/>
</dbReference>
<dbReference type="Gene3D" id="3.20.20.80">
    <property type="entry name" value="Glycosidases"/>
    <property type="match status" value="1"/>
</dbReference>
<feature type="domain" description="Glycosyl hydrolases family 39 N-terminal catalytic" evidence="4">
    <location>
        <begin position="489"/>
        <end position="641"/>
    </location>
</feature>
<dbReference type="InterPro" id="IPR049166">
    <property type="entry name" value="GH39_cat"/>
</dbReference>
<evidence type="ECO:0000313" key="6">
    <source>
        <dbReference type="Proteomes" id="UP000632339"/>
    </source>
</evidence>
<comment type="caution">
    <text evidence="5">The sequence shown here is derived from an EMBL/GenBank/DDBJ whole genome shotgun (WGS) entry which is preliminary data.</text>
</comment>
<dbReference type="PANTHER" id="PTHR12631:SF10">
    <property type="entry name" value="BETA-XYLOSIDASE-LIKE PROTEIN-RELATED"/>
    <property type="match status" value="1"/>
</dbReference>
<evidence type="ECO:0000256" key="2">
    <source>
        <dbReference type="ARBA" id="ARBA00022801"/>
    </source>
</evidence>
<evidence type="ECO:0000256" key="3">
    <source>
        <dbReference type="ARBA" id="ARBA00023295"/>
    </source>
</evidence>
<dbReference type="Pfam" id="PF01229">
    <property type="entry name" value="Glyco_hydro_39"/>
    <property type="match status" value="1"/>
</dbReference>
<organism evidence="5 6">
    <name type="scientific">Dyadobacter beijingensis</name>
    <dbReference type="NCBI Taxonomy" id="365489"/>
    <lineage>
        <taxon>Bacteria</taxon>
        <taxon>Pseudomonadati</taxon>
        <taxon>Bacteroidota</taxon>
        <taxon>Cytophagia</taxon>
        <taxon>Cytophagales</taxon>
        <taxon>Spirosomataceae</taxon>
        <taxon>Dyadobacter</taxon>
    </lineage>
</organism>
<dbReference type="InterPro" id="IPR017853">
    <property type="entry name" value="GH"/>
</dbReference>
<evidence type="ECO:0000259" key="4">
    <source>
        <dbReference type="Pfam" id="PF01229"/>
    </source>
</evidence>
<sequence>MRGFLTNLALTMAITSGMAKIGDSNAQSLPVDPAMVKVASGRVIHRFFDTSPISPSGKYMALFRMPYEDHTPAPGDAGEVVLVDIASRTERVVARSRGWEMQLGAQVQWGASDRELYFNDVDTSSWQAFAVQLNPLTGASRRLGGTVFMVSRDGKKLASHNLVKSRYAQIGYGVIIPKELAIRNVGVPDDDGVFITDTGSGKSKLLVSIKDIYEKSLPSIAVPNPHDFEYYCFQVKWNPQGTRLLTTVQWAPVGGGARKRAVITMNADGSNLKTAITPEQWAKGGHHVNWLPDGEHISMNLELGGKPGLELITARFDGTDLQTVFQPGSGHPSYHPKALPLIVTDAYPGEMVTSGDGTVPIRLLNTQTGVEQRLASIFLSKAEGEFRIDAHPAWDNSGRYVVFNGLSDGTRSVFMVSLPESGSQPLFPWKVLGQLKTRDARDIAQSSWSIGAETLDRDYTDYQSYKTYLGPLGAKRVRLQGGWAKCEKVKGVYDFQWLDAVIPDAASRGVAPWVELSYGNPIYEGGGEAKLAGHIPTSPQALQAWDNWVRAIVTRYKSQVPEWEIWNEPDLNAKHTGREIGEFYLRTAKIVKSVQPNARLIALGMASVTRLDFVKDFMDYLKENNGLTYIDMLTYHGYAYNPDESYPKIEKLRQLVWSYKPSVVFMQGENGAPSTPKEVTIGALRDQDWTELTQAKWDLRRMLGDHGRGIATNLFTISDIHYAPGDHMVGINTKGILKTNPDKTVDRPKMAFSAAQRVFSLFDDQLLVLRQIPQAGQQNLYAFSYKHRKAGRLLTVWSGEAKPIDSYVSRPVTITADGDFRDPVLVDLVTGTVYAIPKENGVKRGEETIFSNVPVPDYPVVIADRSLLEIKE</sequence>
<name>A0ABQ2HU64_9BACT</name>
<dbReference type="SUPFAM" id="SSF82171">
    <property type="entry name" value="DPP6 N-terminal domain-like"/>
    <property type="match status" value="1"/>
</dbReference>
<keyword evidence="3" id="KW-0326">Glycosidase</keyword>
<evidence type="ECO:0000256" key="1">
    <source>
        <dbReference type="ARBA" id="ARBA00008875"/>
    </source>
</evidence>
<dbReference type="SUPFAM" id="SSF51445">
    <property type="entry name" value="(Trans)glycosidases"/>
    <property type="match status" value="1"/>
</dbReference>
<keyword evidence="6" id="KW-1185">Reference proteome</keyword>
<protein>
    <recommendedName>
        <fullName evidence="4">Glycosyl hydrolases family 39 N-terminal catalytic domain-containing protein</fullName>
    </recommendedName>
</protein>
<proteinExistence type="inferred from homology"/>
<comment type="similarity">
    <text evidence="1">Belongs to the glycosyl hydrolase 39 family.</text>
</comment>
<evidence type="ECO:0000313" key="5">
    <source>
        <dbReference type="EMBL" id="GGM90128.1"/>
    </source>
</evidence>